<feature type="compositionally biased region" description="Polar residues" evidence="6">
    <location>
        <begin position="781"/>
        <end position="793"/>
    </location>
</feature>
<dbReference type="SMART" id="SM00382">
    <property type="entry name" value="AAA"/>
    <property type="match status" value="1"/>
</dbReference>
<feature type="region of interest" description="Disordered" evidence="6">
    <location>
        <begin position="752"/>
        <end position="829"/>
    </location>
</feature>
<name>A0AAW0GI63_9APHY</name>
<feature type="region of interest" description="Disordered" evidence="6">
    <location>
        <begin position="295"/>
        <end position="318"/>
    </location>
</feature>
<organism evidence="8 9">
    <name type="scientific">Cerrena zonata</name>
    <dbReference type="NCBI Taxonomy" id="2478898"/>
    <lineage>
        <taxon>Eukaryota</taxon>
        <taxon>Fungi</taxon>
        <taxon>Dikarya</taxon>
        <taxon>Basidiomycota</taxon>
        <taxon>Agaricomycotina</taxon>
        <taxon>Agaricomycetes</taxon>
        <taxon>Polyporales</taxon>
        <taxon>Cerrenaceae</taxon>
        <taxon>Cerrena</taxon>
    </lineage>
</organism>
<evidence type="ECO:0000256" key="4">
    <source>
        <dbReference type="ARBA" id="ARBA00022840"/>
    </source>
</evidence>
<dbReference type="InterPro" id="IPR003593">
    <property type="entry name" value="AAA+_ATPase"/>
</dbReference>
<dbReference type="InterPro" id="IPR003960">
    <property type="entry name" value="ATPase_AAA_CS"/>
</dbReference>
<feature type="region of interest" description="Disordered" evidence="6">
    <location>
        <begin position="341"/>
        <end position="370"/>
    </location>
</feature>
<feature type="region of interest" description="Disordered" evidence="6">
    <location>
        <begin position="27"/>
        <end position="68"/>
    </location>
</feature>
<dbReference type="InterPro" id="IPR041569">
    <property type="entry name" value="AAA_lid_3"/>
</dbReference>
<keyword evidence="3" id="KW-0472">Membrane</keyword>
<evidence type="ECO:0000256" key="2">
    <source>
        <dbReference type="ARBA" id="ARBA00022741"/>
    </source>
</evidence>
<feature type="compositionally biased region" description="Polar residues" evidence="6">
    <location>
        <begin position="752"/>
        <end position="766"/>
    </location>
</feature>
<evidence type="ECO:0000256" key="3">
    <source>
        <dbReference type="ARBA" id="ARBA00022787"/>
    </source>
</evidence>
<keyword evidence="9" id="KW-1185">Reference proteome</keyword>
<dbReference type="PANTHER" id="PTHR45644:SF56">
    <property type="entry name" value="AAA ATPASE, PUTATIVE (AFU_ORTHOLOGUE AFUA_2G12920)-RELATED"/>
    <property type="match status" value="1"/>
</dbReference>
<evidence type="ECO:0000256" key="5">
    <source>
        <dbReference type="ARBA" id="ARBA00023128"/>
    </source>
</evidence>
<dbReference type="AlphaFoldDB" id="A0AAW0GI63"/>
<feature type="compositionally biased region" description="Polar residues" evidence="6">
    <location>
        <begin position="251"/>
        <end position="265"/>
    </location>
</feature>
<evidence type="ECO:0000256" key="1">
    <source>
        <dbReference type="ARBA" id="ARBA00004572"/>
    </source>
</evidence>
<dbReference type="Gene3D" id="3.40.50.300">
    <property type="entry name" value="P-loop containing nucleotide triphosphate hydrolases"/>
    <property type="match status" value="1"/>
</dbReference>
<dbReference type="Pfam" id="PF00004">
    <property type="entry name" value="AAA"/>
    <property type="match status" value="1"/>
</dbReference>
<gene>
    <name evidence="8" type="ORF">QCA50_002926</name>
</gene>
<keyword evidence="5" id="KW-0496">Mitochondrion</keyword>
<feature type="compositionally biased region" description="Basic and acidic residues" evidence="6">
    <location>
        <begin position="309"/>
        <end position="318"/>
    </location>
</feature>
<dbReference type="Proteomes" id="UP001385951">
    <property type="component" value="Unassembled WGS sequence"/>
</dbReference>
<dbReference type="EMBL" id="JASBNA010000003">
    <property type="protein sequence ID" value="KAK7693358.1"/>
    <property type="molecule type" value="Genomic_DNA"/>
</dbReference>
<sequence length="900" mass="98421">MGRQANADVVVLDSAQLAAGECGHFGKSASVFKPPQNPLHFSASRTRPSPRPSEAEENADDNEYSTTSQQLTFHVMTPVPMGRTGRTILRQAKGNSSTSKMRALFDELINIQPPTSSEASPPRRPRIIYIRDFNTLADSASTWYPALLASVRQRRVGVMTRSTSPVLNPTTIVFGVSPSLLPSPATPSSRASGILQQLMQSRGKPPSRRKPSKADYGESEEANQAREARLINRLRRWQRGDSALYDEIPRLSTSSSPAEQSSGSDGQPEVIVMDGGEGLSDFSSIADVLKSRLNKAVNNSPPSSGSLRQPEREKECRVSRRREINELTMRMAVSAVGGTLDKLNPISDSPKVAEEHSADQAETVPESPAKKVWDSWGNKIDLWSAVRQVADRAVGTVLAQPRLGLDSLNAIPVPWSAVFHAWDGQNRQRHSRKSWIEQSIEKDAQEEEGEGEKKERKEPVDEVVQQVKKEAEDGELDQYQQRLVQCIVDPGSLRTTFDQVHLPPHTIDSVRTIVSLPLLHPTAFQSGILKDHSMTGCLLFGPPGTGKTLVVRALAKEAGSRMLLVQPSDVMDMYYGEAEKLVRAAFTLARRLAPCVVFIDEIDALFGARERGGGDHAHRGTITEFMQEMDGLKSSKDDNIVVIGATNRPFDLDDAVLRRLPRRLLVDLPGEKEREEILKILLRDEQLDSDVDLSVLARRAENFSGSDLKHLCVAAALDAVKERVSETSVAASLPTSGSESLLTAGQEIKSFTESESELTQVTTASKTIEEISSNSSNSTTLEKPSQPSTTSGQVVKPVEEQVATLESPSASSSATPTTTSSAPELATPPRTLSWRNFEVALKEITPSSSESHASLVDLRKWNEEFGEGRKGRKQHVWGKGKFGFTTKPLDGEAKVVNPSS</sequence>
<proteinExistence type="predicted"/>
<evidence type="ECO:0000313" key="8">
    <source>
        <dbReference type="EMBL" id="KAK7693358.1"/>
    </source>
</evidence>
<dbReference type="Pfam" id="PF17862">
    <property type="entry name" value="AAA_lid_3"/>
    <property type="match status" value="1"/>
</dbReference>
<feature type="compositionally biased region" description="Polar residues" evidence="6">
    <location>
        <begin position="296"/>
        <end position="307"/>
    </location>
</feature>
<accession>A0AAW0GI63</accession>
<feature type="compositionally biased region" description="Low complexity" evidence="6">
    <location>
        <begin position="803"/>
        <end position="829"/>
    </location>
</feature>
<feature type="domain" description="AAA+ ATPase" evidence="7">
    <location>
        <begin position="533"/>
        <end position="670"/>
    </location>
</feature>
<keyword evidence="2" id="KW-0547">Nucleotide-binding</keyword>
<feature type="region of interest" description="Disordered" evidence="6">
    <location>
        <begin position="430"/>
        <end position="461"/>
    </location>
</feature>
<comment type="caution">
    <text evidence="8">The sequence shown here is derived from an EMBL/GenBank/DDBJ whole genome shotgun (WGS) entry which is preliminary data.</text>
</comment>
<keyword evidence="4" id="KW-0067">ATP-binding</keyword>
<evidence type="ECO:0000256" key="6">
    <source>
        <dbReference type="SAM" id="MobiDB-lite"/>
    </source>
</evidence>
<dbReference type="PROSITE" id="PS00674">
    <property type="entry name" value="AAA"/>
    <property type="match status" value="1"/>
</dbReference>
<feature type="region of interest" description="Disordered" evidence="6">
    <location>
        <begin position="249"/>
        <end position="276"/>
    </location>
</feature>
<dbReference type="GO" id="GO:0016887">
    <property type="term" value="F:ATP hydrolysis activity"/>
    <property type="evidence" value="ECO:0007669"/>
    <property type="project" value="InterPro"/>
</dbReference>
<dbReference type="Gene3D" id="1.10.8.60">
    <property type="match status" value="1"/>
</dbReference>
<protein>
    <recommendedName>
        <fullName evidence="7">AAA+ ATPase domain-containing protein</fullName>
    </recommendedName>
</protein>
<comment type="subcellular location">
    <subcellularLocation>
        <location evidence="1">Mitochondrion outer membrane</location>
        <topology evidence="1">Single-pass membrane protein</topology>
    </subcellularLocation>
</comment>
<dbReference type="InterPro" id="IPR051701">
    <property type="entry name" value="Mito_OM_Translocase_MSP1"/>
</dbReference>
<keyword evidence="3" id="KW-1000">Mitochondrion outer membrane</keyword>
<feature type="region of interest" description="Disordered" evidence="6">
    <location>
        <begin position="198"/>
        <end position="224"/>
    </location>
</feature>
<dbReference type="SUPFAM" id="SSF52540">
    <property type="entry name" value="P-loop containing nucleoside triphosphate hydrolases"/>
    <property type="match status" value="1"/>
</dbReference>
<reference evidence="8 9" key="1">
    <citation type="submission" date="2022-09" db="EMBL/GenBank/DDBJ databases">
        <authorList>
            <person name="Palmer J.M."/>
        </authorList>
    </citation>
    <scope>NUCLEOTIDE SEQUENCE [LARGE SCALE GENOMIC DNA]</scope>
    <source>
        <strain evidence="8 9">DSM 7382</strain>
    </source>
</reference>
<evidence type="ECO:0000313" key="9">
    <source>
        <dbReference type="Proteomes" id="UP001385951"/>
    </source>
</evidence>
<evidence type="ECO:0000259" key="7">
    <source>
        <dbReference type="SMART" id="SM00382"/>
    </source>
</evidence>
<dbReference type="InterPro" id="IPR003959">
    <property type="entry name" value="ATPase_AAA_core"/>
</dbReference>
<dbReference type="PANTHER" id="PTHR45644">
    <property type="entry name" value="AAA ATPASE, PUTATIVE (AFU_ORTHOLOGUE AFUA_2G12920)-RELATED-RELATED"/>
    <property type="match status" value="1"/>
</dbReference>
<feature type="compositionally biased region" description="Low complexity" evidence="6">
    <location>
        <begin position="770"/>
        <end position="780"/>
    </location>
</feature>
<dbReference type="GO" id="GO:0005524">
    <property type="term" value="F:ATP binding"/>
    <property type="evidence" value="ECO:0007669"/>
    <property type="project" value="UniProtKB-KW"/>
</dbReference>
<dbReference type="GO" id="GO:0005741">
    <property type="term" value="C:mitochondrial outer membrane"/>
    <property type="evidence" value="ECO:0007669"/>
    <property type="project" value="UniProtKB-SubCell"/>
</dbReference>
<dbReference type="InterPro" id="IPR027417">
    <property type="entry name" value="P-loop_NTPase"/>
</dbReference>
<feature type="compositionally biased region" description="Basic and acidic residues" evidence="6">
    <location>
        <begin position="451"/>
        <end position="460"/>
    </location>
</feature>